<comment type="subunit">
    <text evidence="12">Monomer. Interacts with DnaB.</text>
</comment>
<feature type="domain" description="Toprim" evidence="15">
    <location>
        <begin position="261"/>
        <end position="342"/>
    </location>
</feature>
<keyword evidence="10 12" id="KW-0238">DNA-binding</keyword>
<evidence type="ECO:0000256" key="1">
    <source>
        <dbReference type="ARBA" id="ARBA00022478"/>
    </source>
</evidence>
<dbReference type="InterPro" id="IPR034151">
    <property type="entry name" value="TOPRIM_DnaG_bac"/>
</dbReference>
<evidence type="ECO:0000256" key="9">
    <source>
        <dbReference type="ARBA" id="ARBA00022842"/>
    </source>
</evidence>
<keyword evidence="6 12" id="KW-0479">Metal-binding</keyword>
<name>A0ABT3PX14_9BACT</name>
<dbReference type="PIRSF" id="PIRSF002811">
    <property type="entry name" value="DnaG"/>
    <property type="match status" value="1"/>
</dbReference>
<dbReference type="Pfam" id="PF13155">
    <property type="entry name" value="Toprim_2"/>
    <property type="match status" value="1"/>
</dbReference>
<dbReference type="PANTHER" id="PTHR30313:SF2">
    <property type="entry name" value="DNA PRIMASE"/>
    <property type="match status" value="1"/>
</dbReference>
<dbReference type="SMART" id="SM00400">
    <property type="entry name" value="ZnF_CHCC"/>
    <property type="match status" value="1"/>
</dbReference>
<comment type="caution">
    <text evidence="16">The sequence shown here is derived from an EMBL/GenBank/DDBJ whole genome shotgun (WGS) entry which is preliminary data.</text>
</comment>
<comment type="catalytic activity">
    <reaction evidence="12">
        <text>ssDNA + n NTP = ssDNA/pppN(pN)n-1 hybrid + (n-1) diphosphate.</text>
        <dbReference type="EC" id="2.7.7.101"/>
    </reaction>
</comment>
<feature type="region of interest" description="Disordered" evidence="14">
    <location>
        <begin position="444"/>
        <end position="507"/>
    </location>
</feature>
<keyword evidence="2 12" id="KW-0639">Primosome</keyword>
<comment type="cofactor">
    <cofactor evidence="12 13">
        <name>Zn(2+)</name>
        <dbReference type="ChEBI" id="CHEBI:29105"/>
    </cofactor>
    <text evidence="12 13">Binds 1 zinc ion per monomer.</text>
</comment>
<dbReference type="CDD" id="cd03364">
    <property type="entry name" value="TOPRIM_DnaG_primases"/>
    <property type="match status" value="1"/>
</dbReference>
<evidence type="ECO:0000313" key="16">
    <source>
        <dbReference type="EMBL" id="MCW9712386.1"/>
    </source>
</evidence>
<evidence type="ECO:0000259" key="15">
    <source>
        <dbReference type="PROSITE" id="PS50880"/>
    </source>
</evidence>
<gene>
    <name evidence="12 16" type="primary">dnaG</name>
    <name evidence="16" type="ORF">LQ318_05645</name>
</gene>
<dbReference type="Gene3D" id="3.90.980.10">
    <property type="entry name" value="DNA primase, catalytic core, N-terminal domain"/>
    <property type="match status" value="1"/>
</dbReference>
<feature type="region of interest" description="Disordered" evidence="14">
    <location>
        <begin position="644"/>
        <end position="672"/>
    </location>
</feature>
<evidence type="ECO:0000256" key="12">
    <source>
        <dbReference type="HAMAP-Rule" id="MF_00974"/>
    </source>
</evidence>
<evidence type="ECO:0000256" key="10">
    <source>
        <dbReference type="ARBA" id="ARBA00023125"/>
    </source>
</evidence>
<evidence type="ECO:0000256" key="8">
    <source>
        <dbReference type="ARBA" id="ARBA00022833"/>
    </source>
</evidence>
<dbReference type="SMART" id="SM00493">
    <property type="entry name" value="TOPRIM"/>
    <property type="match status" value="1"/>
</dbReference>
<reference evidence="16 17" key="1">
    <citation type="submission" date="2021-11" db="EMBL/GenBank/DDBJ databases">
        <title>Aliifidinibius sp. nov., a new bacterium isolated from saline soil.</title>
        <authorList>
            <person name="Galisteo C."/>
            <person name="De La Haba R."/>
            <person name="Sanchez-Porro C."/>
            <person name="Ventosa A."/>
        </authorList>
    </citation>
    <scope>NUCLEOTIDE SEQUENCE [LARGE SCALE GENOMIC DNA]</scope>
    <source>
        <strain evidence="16 17">KACC 190600</strain>
    </source>
</reference>
<dbReference type="InterPro" id="IPR013264">
    <property type="entry name" value="DNAG_N"/>
</dbReference>
<evidence type="ECO:0000256" key="7">
    <source>
        <dbReference type="ARBA" id="ARBA00022771"/>
    </source>
</evidence>
<keyword evidence="4 12" id="KW-0548">Nucleotidyltransferase</keyword>
<evidence type="ECO:0000256" key="6">
    <source>
        <dbReference type="ARBA" id="ARBA00022723"/>
    </source>
</evidence>
<evidence type="ECO:0000256" key="4">
    <source>
        <dbReference type="ARBA" id="ARBA00022695"/>
    </source>
</evidence>
<dbReference type="InterPro" id="IPR030846">
    <property type="entry name" value="DnaG_bac"/>
</dbReference>
<evidence type="ECO:0000256" key="11">
    <source>
        <dbReference type="ARBA" id="ARBA00023163"/>
    </source>
</evidence>
<dbReference type="EC" id="2.7.7.101" evidence="12"/>
<accession>A0ABT3PX14</accession>
<protein>
    <recommendedName>
        <fullName evidence="12 13">DNA primase</fullName>
        <ecNumber evidence="12">2.7.7.101</ecNumber>
    </recommendedName>
</protein>
<evidence type="ECO:0000313" key="17">
    <source>
        <dbReference type="Proteomes" id="UP001207337"/>
    </source>
</evidence>
<dbReference type="Proteomes" id="UP001207337">
    <property type="component" value="Unassembled WGS sequence"/>
</dbReference>
<keyword evidence="11 12" id="KW-0804">Transcription</keyword>
<comment type="function">
    <text evidence="12 13">RNA polymerase that catalyzes the synthesis of short RNA molecules used as primers for DNA polymerase during DNA replication.</text>
</comment>
<dbReference type="Pfam" id="PF08275">
    <property type="entry name" value="DNAG_N"/>
    <property type="match status" value="1"/>
</dbReference>
<dbReference type="InterPro" id="IPR006171">
    <property type="entry name" value="TOPRIM_dom"/>
</dbReference>
<evidence type="ECO:0000256" key="13">
    <source>
        <dbReference type="PIRNR" id="PIRNR002811"/>
    </source>
</evidence>
<feature type="compositionally biased region" description="Basic and acidic residues" evidence="14">
    <location>
        <begin position="486"/>
        <end position="495"/>
    </location>
</feature>
<dbReference type="InterPro" id="IPR006295">
    <property type="entry name" value="DNA_primase_DnaG"/>
</dbReference>
<dbReference type="InterPro" id="IPR050219">
    <property type="entry name" value="DnaG_primase"/>
</dbReference>
<keyword evidence="7 12" id="KW-0863">Zinc-finger</keyword>
<dbReference type="InterPro" id="IPR002694">
    <property type="entry name" value="Znf_CHC2"/>
</dbReference>
<dbReference type="PANTHER" id="PTHR30313">
    <property type="entry name" value="DNA PRIMASE"/>
    <property type="match status" value="1"/>
</dbReference>
<dbReference type="InterPro" id="IPR037068">
    <property type="entry name" value="DNA_primase_core_N_sf"/>
</dbReference>
<dbReference type="PROSITE" id="PS50880">
    <property type="entry name" value="TOPRIM"/>
    <property type="match status" value="1"/>
</dbReference>
<dbReference type="HAMAP" id="MF_00974">
    <property type="entry name" value="DNA_primase_DnaG"/>
    <property type="match status" value="1"/>
</dbReference>
<dbReference type="Gene3D" id="3.90.580.10">
    <property type="entry name" value="Zinc finger, CHC2-type domain"/>
    <property type="match status" value="1"/>
</dbReference>
<keyword evidence="5 12" id="KW-0235">DNA replication</keyword>
<evidence type="ECO:0000256" key="5">
    <source>
        <dbReference type="ARBA" id="ARBA00022705"/>
    </source>
</evidence>
<evidence type="ECO:0000256" key="14">
    <source>
        <dbReference type="SAM" id="MobiDB-lite"/>
    </source>
</evidence>
<keyword evidence="3 12" id="KW-0808">Transferase</keyword>
<dbReference type="EMBL" id="JAJNDC010000001">
    <property type="protein sequence ID" value="MCW9712386.1"/>
    <property type="molecule type" value="Genomic_DNA"/>
</dbReference>
<dbReference type="Gene3D" id="3.40.1360.10">
    <property type="match status" value="1"/>
</dbReference>
<comment type="domain">
    <text evidence="12">Contains an N-terminal zinc-binding domain, a central core domain that contains the primase activity, and a C-terminal DnaB-binding domain.</text>
</comment>
<comment type="similarity">
    <text evidence="12 13">Belongs to the DnaG primase family.</text>
</comment>
<keyword evidence="17" id="KW-1185">Reference proteome</keyword>
<sequence>MAVMIPDEKKEEVRGASDIVEVVEDYVKLKRSGRSWKGLCPFHDERTPSFHVTPDLGIYKCFGCGESGDVFNFVMEMEGVGFLEAMRSLADRYGVSLPEEDDEELTEEHNLREGIYHALKYAGVFFYRHLMETDEAQKARDYLQKRGYNRKIIKKYGLGYAPEGGEQLYRAALDSGLNEEYLFEAGLIKPSNRGEGYYDAFRGRLMFPIFNPSGKVIAYAGRVLGNEKTAKYINSPQTKVYNKSEVLYGINFAKNEIRKSDEVILVEGYTDVISLQQYGIENVVASSGTSLTPQQMKLLHRYGETITMIYDSDSAGQRAMKRGINIALREGMDVKLLELPEGEDPDSFVRQFGGDSFLEMKEEKENDFLTYQIQKARELGKWEAPAEKKKIISEILESIAHMPDPVSRETFVQHLNSKAKVGDRALFDELGKIRKELKEELQKARKREKRRKEREARQQQEPSESSDHRPQAPHPHTVGFNKQVRGNKERNDTNKKPQPPKKRPNYEKELIRLMLMYGRDMIDYIGSYCSEKHFEDEQLRDFFSDIIERFKTEKEVSVEKYASREHPYPELVGEIVLEKYSVSDRHHEKIGVQYKRDKNPYRTAKGALKALKSHFLDRLQVELYERFNSAEGEDRKKVMRQMKEVGRRRTHIQQSPIDELYPDPDTESARSVSEKVFEYKMKSEQ</sequence>
<keyword evidence="9" id="KW-0460">Magnesium</keyword>
<evidence type="ECO:0000256" key="3">
    <source>
        <dbReference type="ARBA" id="ARBA00022679"/>
    </source>
</evidence>
<dbReference type="Pfam" id="PF01807">
    <property type="entry name" value="Zn_ribbon_DnaG"/>
    <property type="match status" value="1"/>
</dbReference>
<dbReference type="SUPFAM" id="SSF57783">
    <property type="entry name" value="Zinc beta-ribbon"/>
    <property type="match status" value="1"/>
</dbReference>
<dbReference type="SUPFAM" id="SSF56731">
    <property type="entry name" value="DNA primase core"/>
    <property type="match status" value="1"/>
</dbReference>
<evidence type="ECO:0000256" key="2">
    <source>
        <dbReference type="ARBA" id="ARBA00022515"/>
    </source>
</evidence>
<dbReference type="NCBIfam" id="TIGR01391">
    <property type="entry name" value="dnaG"/>
    <property type="match status" value="1"/>
</dbReference>
<dbReference type="InterPro" id="IPR036977">
    <property type="entry name" value="DNA_primase_Znf_CHC2"/>
</dbReference>
<keyword evidence="8 12" id="KW-0862">Zinc</keyword>
<organism evidence="16 17">
    <name type="scientific">Fodinibius salicampi</name>
    <dbReference type="NCBI Taxonomy" id="1920655"/>
    <lineage>
        <taxon>Bacteria</taxon>
        <taxon>Pseudomonadati</taxon>
        <taxon>Balneolota</taxon>
        <taxon>Balneolia</taxon>
        <taxon>Balneolales</taxon>
        <taxon>Balneolaceae</taxon>
        <taxon>Fodinibius</taxon>
    </lineage>
</organism>
<dbReference type="RefSeq" id="WP_265788313.1">
    <property type="nucleotide sequence ID" value="NZ_BAABRS010000001.1"/>
</dbReference>
<keyword evidence="1 12" id="KW-0240">DNA-directed RNA polymerase</keyword>
<feature type="zinc finger region" description="CHC2-type" evidence="12">
    <location>
        <begin position="40"/>
        <end position="64"/>
    </location>
</feature>
<proteinExistence type="inferred from homology"/>